<feature type="compositionally biased region" description="Polar residues" evidence="1">
    <location>
        <begin position="227"/>
        <end position="239"/>
    </location>
</feature>
<evidence type="ECO:0000313" key="3">
    <source>
        <dbReference type="EMBL" id="KAK9727764.1"/>
    </source>
</evidence>
<proteinExistence type="predicted"/>
<name>A0ABR2W9I6_9FUNG</name>
<gene>
    <name evidence="3" type="ORF">K7432_001584</name>
</gene>
<protein>
    <recommendedName>
        <fullName evidence="2">MIT domain-containing protein</fullName>
    </recommendedName>
</protein>
<dbReference type="PANTHER" id="PTHR37327">
    <property type="entry name" value="CHROMOSOME 1, WHOLE GENOME SHOTGUN SEQUENCE"/>
    <property type="match status" value="1"/>
</dbReference>
<comment type="caution">
    <text evidence="3">The sequence shown here is derived from an EMBL/GenBank/DDBJ whole genome shotgun (WGS) entry which is preliminary data.</text>
</comment>
<dbReference type="EMBL" id="JASJQH010006912">
    <property type="protein sequence ID" value="KAK9727764.1"/>
    <property type="molecule type" value="Genomic_DNA"/>
</dbReference>
<dbReference type="SUPFAM" id="SSF116846">
    <property type="entry name" value="MIT domain"/>
    <property type="match status" value="1"/>
</dbReference>
<dbReference type="Proteomes" id="UP001479436">
    <property type="component" value="Unassembled WGS sequence"/>
</dbReference>
<dbReference type="Pfam" id="PF04212">
    <property type="entry name" value="MIT"/>
    <property type="match status" value="1"/>
</dbReference>
<feature type="region of interest" description="Disordered" evidence="1">
    <location>
        <begin position="196"/>
        <end position="259"/>
    </location>
</feature>
<organism evidence="3 4">
    <name type="scientific">Basidiobolus ranarum</name>
    <dbReference type="NCBI Taxonomy" id="34480"/>
    <lineage>
        <taxon>Eukaryota</taxon>
        <taxon>Fungi</taxon>
        <taxon>Fungi incertae sedis</taxon>
        <taxon>Zoopagomycota</taxon>
        <taxon>Entomophthoromycotina</taxon>
        <taxon>Basidiobolomycetes</taxon>
        <taxon>Basidiobolales</taxon>
        <taxon>Basidiobolaceae</taxon>
        <taxon>Basidiobolus</taxon>
    </lineage>
</organism>
<evidence type="ECO:0000313" key="4">
    <source>
        <dbReference type="Proteomes" id="UP001479436"/>
    </source>
</evidence>
<feature type="compositionally biased region" description="Polar residues" evidence="1">
    <location>
        <begin position="304"/>
        <end position="313"/>
    </location>
</feature>
<feature type="domain" description="MIT" evidence="2">
    <location>
        <begin position="29"/>
        <end position="86"/>
    </location>
</feature>
<dbReference type="InterPro" id="IPR007330">
    <property type="entry name" value="MIT_dom"/>
</dbReference>
<dbReference type="Gene3D" id="1.20.58.80">
    <property type="entry name" value="Phosphotransferase system, lactose/cellobiose-type IIA subunit"/>
    <property type="match status" value="1"/>
</dbReference>
<evidence type="ECO:0000256" key="1">
    <source>
        <dbReference type="SAM" id="MobiDB-lite"/>
    </source>
</evidence>
<accession>A0ABR2W9I6</accession>
<reference evidence="3 4" key="1">
    <citation type="submission" date="2023-04" db="EMBL/GenBank/DDBJ databases">
        <title>Genome of Basidiobolus ranarum AG-B5.</title>
        <authorList>
            <person name="Stajich J.E."/>
            <person name="Carter-House D."/>
            <person name="Gryganskyi A."/>
        </authorList>
    </citation>
    <scope>NUCLEOTIDE SEQUENCE [LARGE SCALE GENOMIC DNA]</scope>
    <source>
        <strain evidence="3 4">AG-B5</strain>
    </source>
</reference>
<evidence type="ECO:0000259" key="2">
    <source>
        <dbReference type="Pfam" id="PF04212"/>
    </source>
</evidence>
<keyword evidence="4" id="KW-1185">Reference proteome</keyword>
<feature type="region of interest" description="Disordered" evidence="1">
    <location>
        <begin position="304"/>
        <end position="327"/>
    </location>
</feature>
<feature type="compositionally biased region" description="Pro residues" evidence="1">
    <location>
        <begin position="533"/>
        <end position="543"/>
    </location>
</feature>
<dbReference type="PANTHER" id="PTHR37327:SF1">
    <property type="entry name" value="MICROTUBULE INTERACTING AND TRANSPORT DOMAIN-CONTAINING PROTEIN"/>
    <property type="match status" value="1"/>
</dbReference>
<sequence>MAASTKTATPTSLPQNQLNTSPKTLLTIALSRAQDAVQLDSQKKLDEAIMAYQEAADLLSQVMDRAENANNRKKLRQIHQTYTNRIFLLNNSKNSIPNSPGLSSAYNQITNIPPSFQALETRNEENQADSQASPNIHNLRKKMSAPLLRTPNRTHFVTEENSRFSTYTQVPAGFQLELPPSAHAADAKQALNGYLPAQENTPKKPPSVPDSPLSHLLPPTSARLTALSKQFPGSSSTQNEARENGRMRGGSFSERTLPSLERMRERKEAFGHPILRKQLSSSALQQDSLRSKFQPKLSVIISNSENTSAQNAPTDLKTHRSSRSRGYSLSELNQRESFRQTLGNLPPPPFPPPGLSPNVVLLSEQSNDLIIPDESNTSPKSSTWLNQKQEANNEYLKSDPSVGAHRDSKVDVDLDDDEHLQYYITSDNPRLMQSLQKPYPTGQPISVRNENPNEFDSLLPLRSSSLPRKLGAGPVKTHRPLPLDISKIDADYDKSMDSSKGQKFPPALKRLGSDQNLNGEFALEPPRSATFKPPTPKFPPPEAIRPFDTKNVAKETNNIDEQFTVDESDSQLSLLSSAKAVFNREPPPPLSVITYRPSATPPPGTAPILRDRPGANGGSIQLASMAALKAENTQKKGSLTADHLASRTSILAPNFRRKMSLPMGLGASNMMRSAVQNTNSSLMPKSHNGSNINLSADPSPTGSYFTNPNRRPHKGLTLFDIVLEEPQEGTSLFEDPPQKPELQPFWLMRCFERSMMNGGFISARMYIPRSLWYQSGARLSAIEAKISACELITATLYNMVLSLGQIIPNTNTPSVTNMKEVDITMLLKELESFDTVLYSVQNNLAKKLSFIESIKKSQSSFLSLGNRITKSLERMTTSRDKIDDVSLYIDVLIKLFQTCQVIDRWIRHFHLMPPGELQALALSRLVRVSEFMNNVICAFVMRDLTVLMAKYLKRCKEWLID</sequence>
<feature type="region of interest" description="Disordered" evidence="1">
    <location>
        <begin position="523"/>
        <end position="544"/>
    </location>
</feature>
<dbReference type="InterPro" id="IPR036181">
    <property type="entry name" value="MIT_dom_sf"/>
</dbReference>